<gene>
    <name evidence="10" type="ordered locus">Msil_0066</name>
</gene>
<feature type="transmembrane region" description="Helical" evidence="9">
    <location>
        <begin position="60"/>
        <end position="80"/>
    </location>
</feature>
<evidence type="ECO:0000313" key="11">
    <source>
        <dbReference type="Proteomes" id="UP000002257"/>
    </source>
</evidence>
<keyword evidence="4 9" id="KW-0812">Transmembrane</keyword>
<dbReference type="KEGG" id="msl:Msil_0066"/>
<dbReference type="GO" id="GO:0022857">
    <property type="term" value="F:transmembrane transporter activity"/>
    <property type="evidence" value="ECO:0007669"/>
    <property type="project" value="InterPro"/>
</dbReference>
<dbReference type="PANTHER" id="PTHR11795:SF445">
    <property type="entry name" value="AMINO ACID ABC TRANSPORTER PERMEASE PROTEIN"/>
    <property type="match status" value="1"/>
</dbReference>
<keyword evidence="7 9" id="KW-0472">Membrane</keyword>
<feature type="transmembrane region" description="Helical" evidence="9">
    <location>
        <begin position="266"/>
        <end position="284"/>
    </location>
</feature>
<comment type="similarity">
    <text evidence="8">Belongs to the binding-protein-dependent transport system permease family. LivHM subfamily.</text>
</comment>
<dbReference type="PANTHER" id="PTHR11795">
    <property type="entry name" value="BRANCHED-CHAIN AMINO ACID TRANSPORT SYSTEM PERMEASE PROTEIN LIVH"/>
    <property type="match status" value="1"/>
</dbReference>
<feature type="transmembrane region" description="Helical" evidence="9">
    <location>
        <begin position="6"/>
        <end position="30"/>
    </location>
</feature>
<evidence type="ECO:0000256" key="8">
    <source>
        <dbReference type="ARBA" id="ARBA00037998"/>
    </source>
</evidence>
<protein>
    <submittedName>
        <fullName evidence="10">Inner-membrane translocator</fullName>
    </submittedName>
</protein>
<evidence type="ECO:0000256" key="3">
    <source>
        <dbReference type="ARBA" id="ARBA00022475"/>
    </source>
</evidence>
<evidence type="ECO:0000256" key="9">
    <source>
        <dbReference type="SAM" id="Phobius"/>
    </source>
</evidence>
<evidence type="ECO:0000256" key="4">
    <source>
        <dbReference type="ARBA" id="ARBA00022692"/>
    </source>
</evidence>
<evidence type="ECO:0000256" key="5">
    <source>
        <dbReference type="ARBA" id="ARBA00022970"/>
    </source>
</evidence>
<dbReference type="OrthoDB" id="9778908at2"/>
<sequence length="292" mass="30233">MLLQQIINGFVAGSAYALFALGFTLTFGVLKIVNLTYGFYFSAGAYLALFAALHGAPIALALPLAAFATGLIAVVLDSALLSRLRQQQAPELASLMITLGATLFLYTGMTALIGSEIRRFPIGLIEAAPFRLNGASISLTQIIIVVTAGLLAAALIGVLRATRTGLAMRAMAENPQAAELMGINTGAIMRRVSFLCGAIAGASGVLIGLEHNAITPYMGETMALKGFAVIILGGLGDVGGALIAGLLIGLLEALTAGYVSSVYKDAVGFLLLVLTLWARPFGLFGRASVRRA</sequence>
<evidence type="ECO:0000256" key="7">
    <source>
        <dbReference type="ARBA" id="ARBA00023136"/>
    </source>
</evidence>
<keyword evidence="11" id="KW-1185">Reference proteome</keyword>
<dbReference type="AlphaFoldDB" id="B8EL54"/>
<proteinExistence type="inferred from homology"/>
<evidence type="ECO:0000256" key="2">
    <source>
        <dbReference type="ARBA" id="ARBA00022448"/>
    </source>
</evidence>
<keyword evidence="6 9" id="KW-1133">Transmembrane helix</keyword>
<feature type="transmembrane region" description="Helical" evidence="9">
    <location>
        <begin position="227"/>
        <end position="251"/>
    </location>
</feature>
<keyword evidence="5" id="KW-0029">Amino-acid transport</keyword>
<name>B8EL54_METSB</name>
<dbReference type="HOGENOM" id="CLU_039929_3_0_5"/>
<dbReference type="STRING" id="395965.Msil_0066"/>
<accession>B8EL54</accession>
<feature type="transmembrane region" description="Helical" evidence="9">
    <location>
        <begin position="92"/>
        <end position="115"/>
    </location>
</feature>
<keyword evidence="3" id="KW-1003">Cell membrane</keyword>
<feature type="transmembrane region" description="Helical" evidence="9">
    <location>
        <begin position="37"/>
        <end position="54"/>
    </location>
</feature>
<reference evidence="10 11" key="1">
    <citation type="journal article" date="2010" name="J. Bacteriol.">
        <title>Complete genome sequence of the aerobic facultative methanotroph Methylocella silvestris BL2.</title>
        <authorList>
            <person name="Chen Y."/>
            <person name="Crombie A."/>
            <person name="Rahman M.T."/>
            <person name="Dedysh S.N."/>
            <person name="Liesack W."/>
            <person name="Stott M.B."/>
            <person name="Alam M."/>
            <person name="Theisen A.R."/>
            <person name="Murrell J.C."/>
            <person name="Dunfield P.F."/>
        </authorList>
    </citation>
    <scope>NUCLEOTIDE SEQUENCE [LARGE SCALE GENOMIC DNA]</scope>
    <source>
        <strain evidence="11">DSM 15510 / CIP 108128 / LMG 27833 / NCIMB 13906 / BL2</strain>
    </source>
</reference>
<dbReference type="GO" id="GO:0005886">
    <property type="term" value="C:plasma membrane"/>
    <property type="evidence" value="ECO:0007669"/>
    <property type="project" value="UniProtKB-SubCell"/>
</dbReference>
<dbReference type="GO" id="GO:0006865">
    <property type="term" value="P:amino acid transport"/>
    <property type="evidence" value="ECO:0007669"/>
    <property type="project" value="UniProtKB-KW"/>
</dbReference>
<organism evidence="10 11">
    <name type="scientific">Methylocella silvestris (strain DSM 15510 / CIP 108128 / LMG 27833 / NCIMB 13906 / BL2)</name>
    <dbReference type="NCBI Taxonomy" id="395965"/>
    <lineage>
        <taxon>Bacteria</taxon>
        <taxon>Pseudomonadati</taxon>
        <taxon>Pseudomonadota</taxon>
        <taxon>Alphaproteobacteria</taxon>
        <taxon>Hyphomicrobiales</taxon>
        <taxon>Beijerinckiaceae</taxon>
        <taxon>Methylocella</taxon>
    </lineage>
</organism>
<dbReference type="InterPro" id="IPR052157">
    <property type="entry name" value="BCAA_transport_permease"/>
</dbReference>
<feature type="transmembrane region" description="Helical" evidence="9">
    <location>
        <begin position="135"/>
        <end position="159"/>
    </location>
</feature>
<evidence type="ECO:0000313" key="10">
    <source>
        <dbReference type="EMBL" id="ACK49049.1"/>
    </source>
</evidence>
<dbReference type="Pfam" id="PF02653">
    <property type="entry name" value="BPD_transp_2"/>
    <property type="match status" value="1"/>
</dbReference>
<dbReference type="EMBL" id="CP001280">
    <property type="protein sequence ID" value="ACK49049.1"/>
    <property type="molecule type" value="Genomic_DNA"/>
</dbReference>
<dbReference type="CDD" id="cd06582">
    <property type="entry name" value="TM_PBP1_LivH_like"/>
    <property type="match status" value="1"/>
</dbReference>
<evidence type="ECO:0000256" key="1">
    <source>
        <dbReference type="ARBA" id="ARBA00004651"/>
    </source>
</evidence>
<dbReference type="InterPro" id="IPR001851">
    <property type="entry name" value="ABC_transp_permease"/>
</dbReference>
<dbReference type="RefSeq" id="WP_012589119.1">
    <property type="nucleotide sequence ID" value="NC_011666.1"/>
</dbReference>
<comment type="subcellular location">
    <subcellularLocation>
        <location evidence="1">Cell membrane</location>
        <topology evidence="1">Multi-pass membrane protein</topology>
    </subcellularLocation>
</comment>
<dbReference type="eggNOG" id="COG0559">
    <property type="taxonomic scope" value="Bacteria"/>
</dbReference>
<evidence type="ECO:0000256" key="6">
    <source>
        <dbReference type="ARBA" id="ARBA00022989"/>
    </source>
</evidence>
<keyword evidence="2" id="KW-0813">Transport</keyword>
<dbReference type="Proteomes" id="UP000002257">
    <property type="component" value="Chromosome"/>
</dbReference>